<dbReference type="Pfam" id="PF01556">
    <property type="entry name" value="DnaJ_C"/>
    <property type="match status" value="1"/>
</dbReference>
<evidence type="ECO:0000313" key="6">
    <source>
        <dbReference type="EMBL" id="RZV40034.1"/>
    </source>
</evidence>
<keyword evidence="1" id="KW-0479">Metal-binding</keyword>
<evidence type="ECO:0000256" key="2">
    <source>
        <dbReference type="ARBA" id="ARBA00022737"/>
    </source>
</evidence>
<dbReference type="Gene3D" id="2.60.260.20">
    <property type="entry name" value="Urease metallochaperone UreE, N-terminal domain"/>
    <property type="match status" value="2"/>
</dbReference>
<dbReference type="GO" id="GO:0051082">
    <property type="term" value="F:unfolded protein binding"/>
    <property type="evidence" value="ECO:0007669"/>
    <property type="project" value="InterPro"/>
</dbReference>
<dbReference type="EMBL" id="SHMQ01000004">
    <property type="protein sequence ID" value="RZV40034.1"/>
    <property type="molecule type" value="Genomic_DNA"/>
</dbReference>
<dbReference type="GO" id="GO:0008270">
    <property type="term" value="F:zinc ion binding"/>
    <property type="evidence" value="ECO:0007669"/>
    <property type="project" value="UniProtKB-KW"/>
</dbReference>
<dbReference type="SUPFAM" id="SSF49493">
    <property type="entry name" value="HSP40/DnaJ peptide-binding domain"/>
    <property type="match status" value="2"/>
</dbReference>
<dbReference type="GO" id="GO:0042026">
    <property type="term" value="P:protein refolding"/>
    <property type="evidence" value="ECO:0007669"/>
    <property type="project" value="TreeGrafter"/>
</dbReference>
<gene>
    <name evidence="6" type="ORF">EVJ48_02340</name>
</gene>
<dbReference type="InterPro" id="IPR018253">
    <property type="entry name" value="DnaJ_domain_CS"/>
</dbReference>
<dbReference type="InterPro" id="IPR002939">
    <property type="entry name" value="DnaJ_C"/>
</dbReference>
<organism evidence="6 7">
    <name type="scientific">Candidatus Acidulodesulfobacterium acidiphilum</name>
    <dbReference type="NCBI Taxonomy" id="2597224"/>
    <lineage>
        <taxon>Bacteria</taxon>
        <taxon>Deltaproteobacteria</taxon>
        <taxon>Candidatus Acidulodesulfobacterales</taxon>
        <taxon>Candidatus Acidulodesulfobacterium</taxon>
    </lineage>
</organism>
<feature type="domain" description="J" evidence="5">
    <location>
        <begin position="5"/>
        <end position="70"/>
    </location>
</feature>
<evidence type="ECO:0000256" key="1">
    <source>
        <dbReference type="ARBA" id="ARBA00022723"/>
    </source>
</evidence>
<dbReference type="Gene3D" id="1.10.287.110">
    <property type="entry name" value="DnaJ domain"/>
    <property type="match status" value="1"/>
</dbReference>
<dbReference type="PROSITE" id="PS00636">
    <property type="entry name" value="DNAJ_1"/>
    <property type="match status" value="1"/>
</dbReference>
<reference evidence="6 7" key="1">
    <citation type="submission" date="2019-01" db="EMBL/GenBank/DDBJ databases">
        <title>Insights into ecological role of a new deltaproteobacterial order Candidatus Sinidesulfobacterales (Sva0485) by metagenomics and metatranscriptomics.</title>
        <authorList>
            <person name="Tan S."/>
            <person name="Liu J."/>
            <person name="Fang Y."/>
            <person name="Hedlund B."/>
            <person name="Lian Z.-H."/>
            <person name="Huang L.-Y."/>
            <person name="Li J.-T."/>
            <person name="Huang L.-N."/>
            <person name="Li W.-J."/>
            <person name="Jiang H.-C."/>
            <person name="Dong H.-L."/>
            <person name="Shu W.-S."/>
        </authorList>
    </citation>
    <scope>NUCLEOTIDE SEQUENCE [LARGE SCALE GENOMIC DNA]</scope>
    <source>
        <strain evidence="6">AP4</strain>
    </source>
</reference>
<evidence type="ECO:0000256" key="4">
    <source>
        <dbReference type="ARBA" id="ARBA00022833"/>
    </source>
</evidence>
<accession>A0A520XFS1</accession>
<dbReference type="GO" id="GO:0005737">
    <property type="term" value="C:cytoplasm"/>
    <property type="evidence" value="ECO:0007669"/>
    <property type="project" value="TreeGrafter"/>
</dbReference>
<dbReference type="InterPro" id="IPR001623">
    <property type="entry name" value="DnaJ_domain"/>
</dbReference>
<dbReference type="AlphaFoldDB" id="A0A520XFS1"/>
<dbReference type="CDD" id="cd10747">
    <property type="entry name" value="DnaJ_C"/>
    <property type="match status" value="1"/>
</dbReference>
<keyword evidence="4" id="KW-0862">Zinc</keyword>
<dbReference type="PRINTS" id="PR00625">
    <property type="entry name" value="JDOMAIN"/>
</dbReference>
<dbReference type="CDD" id="cd06257">
    <property type="entry name" value="DnaJ"/>
    <property type="match status" value="1"/>
</dbReference>
<comment type="caution">
    <text evidence="6">The sequence shown here is derived from an EMBL/GenBank/DDBJ whole genome shotgun (WGS) entry which is preliminary data.</text>
</comment>
<dbReference type="PANTHER" id="PTHR43096:SF10">
    <property type="entry name" value="CHAPERONE PROTEIN DNAJ A6, CHLOROPLASTIC"/>
    <property type="match status" value="1"/>
</dbReference>
<dbReference type="Proteomes" id="UP000322454">
    <property type="component" value="Unassembled WGS sequence"/>
</dbReference>
<dbReference type="Pfam" id="PF00226">
    <property type="entry name" value="DnaJ"/>
    <property type="match status" value="1"/>
</dbReference>
<dbReference type="SMART" id="SM00271">
    <property type="entry name" value="DnaJ"/>
    <property type="match status" value="1"/>
</dbReference>
<evidence type="ECO:0000256" key="3">
    <source>
        <dbReference type="ARBA" id="ARBA00022771"/>
    </source>
</evidence>
<keyword evidence="2" id="KW-0677">Repeat</keyword>
<dbReference type="FunFam" id="2.60.260.20:FF:000005">
    <property type="entry name" value="Chaperone protein dnaJ 1, mitochondrial"/>
    <property type="match status" value="1"/>
</dbReference>
<dbReference type="InterPro" id="IPR036869">
    <property type="entry name" value="J_dom_sf"/>
</dbReference>
<dbReference type="PROSITE" id="PS50076">
    <property type="entry name" value="DNAJ_2"/>
    <property type="match status" value="1"/>
</dbReference>
<protein>
    <submittedName>
        <fullName evidence="6">J domain-containing protein</fullName>
    </submittedName>
</protein>
<dbReference type="PANTHER" id="PTHR43096">
    <property type="entry name" value="DNAJ HOMOLOG 1, MITOCHONDRIAL-RELATED"/>
    <property type="match status" value="1"/>
</dbReference>
<dbReference type="SUPFAM" id="SSF46565">
    <property type="entry name" value="Chaperone J-domain"/>
    <property type="match status" value="1"/>
</dbReference>
<name>A0A520XFS1_9DELT</name>
<sequence length="303" mass="33039">MEYKDYYKILGVDKTAVSEEIKKAYRKLARKYHPDVNPNDKTAESKFKEVQEAYDILKDEKKRKEYDELGTNYFNYKNAGAGGGASSGQYYYDYSGGGPSGFGYNFGNTGGGENFNFEDIFSDLFNRSGKKHGPLKGNDLNASLEISVAESVKGTERIINLNGEKIKIKIPAGISDGGKIKLSGKGSPGLNNAPNGDLYITISVLNDNVFERNGNDIFINKKIKLTEAVLGAKVEVSSIDGKFMLTIPAGTQNGTKFRIPKKGVKDISGKKAGDLIITITVDIPAGISDKIKKTFIELSKEGI</sequence>
<evidence type="ECO:0000259" key="5">
    <source>
        <dbReference type="PROSITE" id="PS50076"/>
    </source>
</evidence>
<proteinExistence type="predicted"/>
<keyword evidence="3" id="KW-0863">Zinc-finger</keyword>
<evidence type="ECO:0000313" key="7">
    <source>
        <dbReference type="Proteomes" id="UP000322454"/>
    </source>
</evidence>
<dbReference type="InterPro" id="IPR008971">
    <property type="entry name" value="HSP40/DnaJ_pept-bd"/>
</dbReference>